<dbReference type="KEGG" id="xdi:EZH22_17710"/>
<evidence type="ECO:0000313" key="2">
    <source>
        <dbReference type="EMBL" id="QRG04963.1"/>
    </source>
</evidence>
<dbReference type="AlphaFoldDB" id="A0A974PJY1"/>
<protein>
    <submittedName>
        <fullName evidence="2">Uncharacterized protein</fullName>
    </submittedName>
</protein>
<organism evidence="2 3">
    <name type="scientific">Xanthobacter dioxanivorans</name>
    <dbReference type="NCBI Taxonomy" id="2528964"/>
    <lineage>
        <taxon>Bacteria</taxon>
        <taxon>Pseudomonadati</taxon>
        <taxon>Pseudomonadota</taxon>
        <taxon>Alphaproteobacteria</taxon>
        <taxon>Hyphomicrobiales</taxon>
        <taxon>Xanthobacteraceae</taxon>
        <taxon>Xanthobacter</taxon>
    </lineage>
</organism>
<dbReference type="EMBL" id="CP063362">
    <property type="protein sequence ID" value="QRG04963.1"/>
    <property type="molecule type" value="Genomic_DNA"/>
</dbReference>
<proteinExistence type="predicted"/>
<name>A0A974PJY1_9HYPH</name>
<evidence type="ECO:0000313" key="3">
    <source>
        <dbReference type="Proteomes" id="UP000596427"/>
    </source>
</evidence>
<gene>
    <name evidence="2" type="ORF">EZH22_17710</name>
</gene>
<dbReference type="Proteomes" id="UP000596427">
    <property type="component" value="Chromosome"/>
</dbReference>
<sequence length="82" mass="9036">MTSLATLTAALLHVRAYLAREARDEDIRNEAAWEAGSAREEHAAAEALNRLDEALRQLKPDASLPTTEEESAYAAHRQFMAA</sequence>
<reference evidence="2 3" key="1">
    <citation type="submission" date="2020-10" db="EMBL/GenBank/DDBJ databases">
        <title>Degradation of 1,4-Dioxane by Xanthobacter sp. YN2, via a Novel Group-2 Soluble Di-Iron Monooxygenase.</title>
        <authorList>
            <person name="Ma F."/>
            <person name="Wang Y."/>
            <person name="Yang J."/>
            <person name="Guo H."/>
            <person name="Su D."/>
            <person name="Yu L."/>
        </authorList>
    </citation>
    <scope>NUCLEOTIDE SEQUENCE [LARGE SCALE GENOMIC DNA]</scope>
    <source>
        <strain evidence="2 3">YN2</strain>
    </source>
</reference>
<feature type="region of interest" description="Disordered" evidence="1">
    <location>
        <begin position="60"/>
        <end position="82"/>
    </location>
</feature>
<accession>A0A974PJY1</accession>
<evidence type="ECO:0000256" key="1">
    <source>
        <dbReference type="SAM" id="MobiDB-lite"/>
    </source>
</evidence>
<keyword evidence="3" id="KW-1185">Reference proteome</keyword>
<dbReference type="RefSeq" id="WP_203191839.1">
    <property type="nucleotide sequence ID" value="NZ_CP063362.1"/>
</dbReference>